<feature type="non-terminal residue" evidence="1">
    <location>
        <position position="1"/>
    </location>
</feature>
<sequence length="25" mass="2777">FLSLSVNLCNCQCIKGDRSGGHRIR</sequence>
<dbReference type="AlphaFoldDB" id="A0A5V1C846"/>
<organism evidence="1">
    <name type="scientific">Salmonella enterica</name>
    <name type="common">Salmonella choleraesuis</name>
    <dbReference type="NCBI Taxonomy" id="28901"/>
    <lineage>
        <taxon>Bacteria</taxon>
        <taxon>Pseudomonadati</taxon>
        <taxon>Pseudomonadota</taxon>
        <taxon>Gammaproteobacteria</taxon>
        <taxon>Enterobacterales</taxon>
        <taxon>Enterobacteriaceae</taxon>
        <taxon>Salmonella</taxon>
    </lineage>
</organism>
<evidence type="ECO:0000313" key="1">
    <source>
        <dbReference type="EMBL" id="EBT0137125.1"/>
    </source>
</evidence>
<name>A0A5V1C846_SALER</name>
<accession>A0A5V1C846</accession>
<reference evidence="1" key="1">
    <citation type="submission" date="2018-07" db="EMBL/GenBank/DDBJ databases">
        <authorList>
            <consortium name="PulseNet: The National Subtyping Network for Foodborne Disease Surveillance"/>
            <person name="Tarr C.L."/>
            <person name="Trees E."/>
            <person name="Katz L.S."/>
            <person name="Carleton-Romer H.A."/>
            <person name="Stroika S."/>
            <person name="Kucerova Z."/>
            <person name="Roache K.F."/>
            <person name="Sabol A.L."/>
            <person name="Besser J."/>
            <person name="Gerner-Smidt P."/>
        </authorList>
    </citation>
    <scope>NUCLEOTIDE SEQUENCE</scope>
    <source>
        <strain evidence="1">PNUSAS018483</strain>
    </source>
</reference>
<proteinExistence type="predicted"/>
<comment type="caution">
    <text evidence="1">The sequence shown here is derived from an EMBL/GenBank/DDBJ whole genome shotgun (WGS) entry which is preliminary data.</text>
</comment>
<dbReference type="EMBL" id="AAGXJC010000025">
    <property type="protein sequence ID" value="EBT0137125.1"/>
    <property type="molecule type" value="Genomic_DNA"/>
</dbReference>
<gene>
    <name evidence="1" type="primary">bssS</name>
    <name evidence="1" type="synonym">yceP</name>
    <name evidence="1" type="ORF">CHR27_22890</name>
</gene>
<protein>
    <submittedName>
        <fullName evidence="1">Biofilm formation regulator BssS</fullName>
    </submittedName>
</protein>